<feature type="region of interest" description="Disordered" evidence="1">
    <location>
        <begin position="1"/>
        <end position="30"/>
    </location>
</feature>
<feature type="transmembrane region" description="Helical" evidence="2">
    <location>
        <begin position="242"/>
        <end position="267"/>
    </location>
</feature>
<dbReference type="PANTHER" id="PTHR11360">
    <property type="entry name" value="MONOCARBOXYLATE TRANSPORTER"/>
    <property type="match status" value="1"/>
</dbReference>
<feature type="transmembrane region" description="Helical" evidence="2">
    <location>
        <begin position="401"/>
        <end position="420"/>
    </location>
</feature>
<accession>A0A210QZP4</accession>
<dbReference type="InterPro" id="IPR050327">
    <property type="entry name" value="Proton-linked_MCT"/>
</dbReference>
<organism evidence="3 4">
    <name type="scientific">Mizuhopecten yessoensis</name>
    <name type="common">Japanese scallop</name>
    <name type="synonym">Patinopecten yessoensis</name>
    <dbReference type="NCBI Taxonomy" id="6573"/>
    <lineage>
        <taxon>Eukaryota</taxon>
        <taxon>Metazoa</taxon>
        <taxon>Spiralia</taxon>
        <taxon>Lophotrochozoa</taxon>
        <taxon>Mollusca</taxon>
        <taxon>Bivalvia</taxon>
        <taxon>Autobranchia</taxon>
        <taxon>Pteriomorphia</taxon>
        <taxon>Pectinida</taxon>
        <taxon>Pectinoidea</taxon>
        <taxon>Pectinidae</taxon>
        <taxon>Mizuhopecten</taxon>
    </lineage>
</organism>
<dbReference type="EMBL" id="NEDP02001128">
    <property type="protein sequence ID" value="OWF54239.1"/>
    <property type="molecule type" value="Genomic_DNA"/>
</dbReference>
<comment type="caution">
    <text evidence="3">The sequence shown here is derived from an EMBL/GenBank/DDBJ whole genome shotgun (WGS) entry which is preliminary data.</text>
</comment>
<dbReference type="OrthoDB" id="6058571at2759"/>
<evidence type="ECO:0000256" key="2">
    <source>
        <dbReference type="SAM" id="Phobius"/>
    </source>
</evidence>
<dbReference type="SUPFAM" id="SSF103473">
    <property type="entry name" value="MFS general substrate transporter"/>
    <property type="match status" value="1"/>
</dbReference>
<feature type="transmembrane region" description="Helical" evidence="2">
    <location>
        <begin position="80"/>
        <end position="97"/>
    </location>
</feature>
<evidence type="ECO:0000313" key="3">
    <source>
        <dbReference type="EMBL" id="OWF54239.1"/>
    </source>
</evidence>
<dbReference type="Gene3D" id="1.20.1250.20">
    <property type="entry name" value="MFS general substrate transporter like domains"/>
    <property type="match status" value="1"/>
</dbReference>
<name>A0A210QZP4_MIZYE</name>
<sequence>MDQQFTETSSNVRKHDEDEEEDQTESERSSNSCCCSHKAVVTVLLCTVIFSSFTLVNHWITDFNYAAVWGETGNREVKRAYNGVSSLTTIFAALLSLKVGYRVVAISGCLMMMSSLFVSSWLDKDTIGLIGFLVGGIAGVGASCVKLAAVVPVLENIQNCRFIAVAIVNIGGAGASVVHYGILASSWVSDDVDLNWKHFYRWQLLVMSFALLASTRLQPSSEKWIKNYFSPFDWSVLREKSLYIMMVILLCDRFGHLILSNVIFTFFDKNENFAAPYLGGFFYYGGQIFGPMFLFCCIKKQIAPTLRFMGSIDLIAGVWTIAATWSTNLFHISMYAGTLGISKAAFTTLLQNLIPSVFGKNNVRIVQGLLDFGAGVGILLSSPCQNAVEMHYDEADRYKPAFYLAGSFLVLASAFVFICLRVVKAMDSNADVAENKFSEIAIIDA</sequence>
<feature type="transmembrane region" description="Helical" evidence="2">
    <location>
        <begin position="199"/>
        <end position="217"/>
    </location>
</feature>
<protein>
    <recommendedName>
        <fullName evidence="5">Monocarboxylate transporter 12</fullName>
    </recommendedName>
</protein>
<dbReference type="AlphaFoldDB" id="A0A210QZP4"/>
<feature type="transmembrane region" description="Helical" evidence="2">
    <location>
        <begin position="273"/>
        <end position="296"/>
    </location>
</feature>
<keyword evidence="4" id="KW-1185">Reference proteome</keyword>
<evidence type="ECO:0008006" key="5">
    <source>
        <dbReference type="Google" id="ProtNLM"/>
    </source>
</evidence>
<feature type="transmembrane region" description="Helical" evidence="2">
    <location>
        <begin position="39"/>
        <end position="60"/>
    </location>
</feature>
<feature type="compositionally biased region" description="Polar residues" evidence="1">
    <location>
        <begin position="1"/>
        <end position="11"/>
    </location>
</feature>
<dbReference type="InterPro" id="IPR036259">
    <property type="entry name" value="MFS_trans_sf"/>
</dbReference>
<dbReference type="Proteomes" id="UP000242188">
    <property type="component" value="Unassembled WGS sequence"/>
</dbReference>
<keyword evidence="2" id="KW-1133">Transmembrane helix</keyword>
<dbReference type="PANTHER" id="PTHR11360:SF284">
    <property type="entry name" value="EG:103B4.3 PROTEIN-RELATED"/>
    <property type="match status" value="1"/>
</dbReference>
<keyword evidence="2" id="KW-0472">Membrane</keyword>
<feature type="transmembrane region" description="Helical" evidence="2">
    <location>
        <begin position="162"/>
        <end position="187"/>
    </location>
</feature>
<evidence type="ECO:0000313" key="4">
    <source>
        <dbReference type="Proteomes" id="UP000242188"/>
    </source>
</evidence>
<proteinExistence type="predicted"/>
<feature type="transmembrane region" description="Helical" evidence="2">
    <location>
        <begin position="308"/>
        <end position="326"/>
    </location>
</feature>
<reference evidence="3 4" key="1">
    <citation type="journal article" date="2017" name="Nat. Ecol. Evol.">
        <title>Scallop genome provides insights into evolution of bilaterian karyotype and development.</title>
        <authorList>
            <person name="Wang S."/>
            <person name="Zhang J."/>
            <person name="Jiao W."/>
            <person name="Li J."/>
            <person name="Xun X."/>
            <person name="Sun Y."/>
            <person name="Guo X."/>
            <person name="Huan P."/>
            <person name="Dong B."/>
            <person name="Zhang L."/>
            <person name="Hu X."/>
            <person name="Sun X."/>
            <person name="Wang J."/>
            <person name="Zhao C."/>
            <person name="Wang Y."/>
            <person name="Wang D."/>
            <person name="Huang X."/>
            <person name="Wang R."/>
            <person name="Lv J."/>
            <person name="Li Y."/>
            <person name="Zhang Z."/>
            <person name="Liu B."/>
            <person name="Lu W."/>
            <person name="Hui Y."/>
            <person name="Liang J."/>
            <person name="Zhou Z."/>
            <person name="Hou R."/>
            <person name="Li X."/>
            <person name="Liu Y."/>
            <person name="Li H."/>
            <person name="Ning X."/>
            <person name="Lin Y."/>
            <person name="Zhao L."/>
            <person name="Xing Q."/>
            <person name="Dou J."/>
            <person name="Li Y."/>
            <person name="Mao J."/>
            <person name="Guo H."/>
            <person name="Dou H."/>
            <person name="Li T."/>
            <person name="Mu C."/>
            <person name="Jiang W."/>
            <person name="Fu Q."/>
            <person name="Fu X."/>
            <person name="Miao Y."/>
            <person name="Liu J."/>
            <person name="Yu Q."/>
            <person name="Li R."/>
            <person name="Liao H."/>
            <person name="Li X."/>
            <person name="Kong Y."/>
            <person name="Jiang Z."/>
            <person name="Chourrout D."/>
            <person name="Li R."/>
            <person name="Bao Z."/>
        </authorList>
    </citation>
    <scope>NUCLEOTIDE SEQUENCE [LARGE SCALE GENOMIC DNA]</scope>
    <source>
        <strain evidence="3 4">PY_sf001</strain>
    </source>
</reference>
<feature type="transmembrane region" description="Helical" evidence="2">
    <location>
        <begin position="128"/>
        <end position="150"/>
    </location>
</feature>
<evidence type="ECO:0000256" key="1">
    <source>
        <dbReference type="SAM" id="MobiDB-lite"/>
    </source>
</evidence>
<gene>
    <name evidence="3" type="ORF">KP79_PYT10913</name>
</gene>
<keyword evidence="2" id="KW-0812">Transmembrane</keyword>